<dbReference type="Pfam" id="PF13181">
    <property type="entry name" value="TPR_8"/>
    <property type="match status" value="1"/>
</dbReference>
<organism evidence="4 6">
    <name type="scientific">Candidatus Chlorohelix allophototropha</name>
    <dbReference type="NCBI Taxonomy" id="3003348"/>
    <lineage>
        <taxon>Bacteria</taxon>
        <taxon>Bacillati</taxon>
        <taxon>Chloroflexota</taxon>
        <taxon>Chloroflexia</taxon>
        <taxon>Candidatus Chloroheliales</taxon>
        <taxon>Candidatus Chloroheliaceae</taxon>
        <taxon>Candidatus Chlorohelix</taxon>
    </lineage>
</organism>
<evidence type="ECO:0000256" key="2">
    <source>
        <dbReference type="SAM" id="MobiDB-lite"/>
    </source>
</evidence>
<feature type="transmembrane region" description="Helical" evidence="3">
    <location>
        <begin position="40"/>
        <end position="62"/>
    </location>
</feature>
<accession>A0A8T7MA29</accession>
<keyword evidence="3" id="KW-1133">Transmembrane helix</keyword>
<dbReference type="PROSITE" id="PS50005">
    <property type="entry name" value="TPR"/>
    <property type="match status" value="1"/>
</dbReference>
<evidence type="ECO:0000313" key="5">
    <source>
        <dbReference type="EMBL" id="WJW68929.1"/>
    </source>
</evidence>
<evidence type="ECO:0008006" key="8">
    <source>
        <dbReference type="Google" id="ProtNLM"/>
    </source>
</evidence>
<dbReference type="EMBL" id="CP128400">
    <property type="protein sequence ID" value="WJW68929.1"/>
    <property type="molecule type" value="Genomic_DNA"/>
</dbReference>
<evidence type="ECO:0000313" key="7">
    <source>
        <dbReference type="Proteomes" id="UP001431572"/>
    </source>
</evidence>
<dbReference type="Gene3D" id="1.25.40.10">
    <property type="entry name" value="Tetratricopeptide repeat domain"/>
    <property type="match status" value="1"/>
</dbReference>
<dbReference type="InterPro" id="IPR019734">
    <property type="entry name" value="TPR_rpt"/>
</dbReference>
<proteinExistence type="predicted"/>
<reference evidence="4 6" key="1">
    <citation type="submission" date="2020-06" db="EMBL/GenBank/DDBJ databases">
        <title>Anoxygenic phototrophic Chloroflexota member uses a Type I reaction center.</title>
        <authorList>
            <person name="Tsuji J.M."/>
            <person name="Shaw N.A."/>
            <person name="Nagashima S."/>
            <person name="Venkiteswaran J."/>
            <person name="Schiff S.L."/>
            <person name="Hanada S."/>
            <person name="Tank M."/>
            <person name="Neufeld J.D."/>
        </authorList>
    </citation>
    <scope>NUCLEOTIDE SEQUENCE [LARGE SCALE GENOMIC DNA]</scope>
    <source>
        <strain evidence="4">L227-S17</strain>
    </source>
</reference>
<dbReference type="SUPFAM" id="SSF48452">
    <property type="entry name" value="TPR-like"/>
    <property type="match status" value="1"/>
</dbReference>
<dbReference type="Proteomes" id="UP000521676">
    <property type="component" value="Unassembled WGS sequence"/>
</dbReference>
<keyword evidence="7" id="KW-1185">Reference proteome</keyword>
<dbReference type="AlphaFoldDB" id="A0A8T7MA29"/>
<keyword evidence="1" id="KW-0802">TPR repeat</keyword>
<dbReference type="RefSeq" id="WP_341470833.1">
    <property type="nucleotide sequence ID" value="NZ_CP128400.1"/>
</dbReference>
<feature type="compositionally biased region" description="Basic and acidic residues" evidence="2">
    <location>
        <begin position="1"/>
        <end position="10"/>
    </location>
</feature>
<evidence type="ECO:0000313" key="4">
    <source>
        <dbReference type="EMBL" id="NWJ49000.1"/>
    </source>
</evidence>
<dbReference type="SMART" id="SM00028">
    <property type="entry name" value="TPR"/>
    <property type="match status" value="2"/>
</dbReference>
<keyword evidence="3" id="KW-0812">Transmembrane</keyword>
<evidence type="ECO:0000256" key="3">
    <source>
        <dbReference type="SAM" id="Phobius"/>
    </source>
</evidence>
<feature type="region of interest" description="Disordered" evidence="2">
    <location>
        <begin position="1"/>
        <end position="32"/>
    </location>
</feature>
<gene>
    <name evidence="4" type="ORF">HXX08_24325</name>
    <name evidence="5" type="ORF">OZ401_004551</name>
</gene>
<dbReference type="EMBL" id="JACATZ010000003">
    <property type="protein sequence ID" value="NWJ49000.1"/>
    <property type="molecule type" value="Genomic_DNA"/>
</dbReference>
<feature type="repeat" description="TPR" evidence="1">
    <location>
        <begin position="143"/>
        <end position="176"/>
    </location>
</feature>
<evidence type="ECO:0000256" key="1">
    <source>
        <dbReference type="PROSITE-ProRule" id="PRU00339"/>
    </source>
</evidence>
<reference evidence="5" key="2">
    <citation type="journal article" date="2024" name="Nature">
        <title>Anoxygenic phototroph of the Chloroflexota uses a type I reaction centre.</title>
        <authorList>
            <person name="Tsuji J.M."/>
            <person name="Shaw N.A."/>
            <person name="Nagashima S."/>
            <person name="Venkiteswaran J.J."/>
            <person name="Schiff S.L."/>
            <person name="Watanabe T."/>
            <person name="Fukui M."/>
            <person name="Hanada S."/>
            <person name="Tank M."/>
            <person name="Neufeld J.D."/>
        </authorList>
    </citation>
    <scope>NUCLEOTIDE SEQUENCE</scope>
    <source>
        <strain evidence="5">L227-S17</strain>
    </source>
</reference>
<name>A0A8T7MA29_9CHLR</name>
<protein>
    <recommendedName>
        <fullName evidence="8">Tetratricopeptide repeat protein</fullName>
    </recommendedName>
</protein>
<dbReference type="Proteomes" id="UP001431572">
    <property type="component" value="Chromosome 2"/>
</dbReference>
<sequence length="237" mass="26064">MDNSTEKRQSQVDSEIGTEERNQVKTPSVSKQSSAPAPRILRYIMLGLLALSVGAGSIFAFVHQNSAIPSATDIANQSCTDPVEENRLRQALRQNSNDFVTLMDWGTYNQDCKKDYPAAISAFELSVNVANTSPDKVSVDDRHVAYVSLGTAYLQTQRLKQAEQAFRTVLSEDQNNVSALIWLGTTLYLSDPPQAVPYLEKVLTLSPNTEASKLAQTMIDDIKQGKVRVKPTPTATK</sequence>
<keyword evidence="3" id="KW-0472">Membrane</keyword>
<dbReference type="InterPro" id="IPR011990">
    <property type="entry name" value="TPR-like_helical_dom_sf"/>
</dbReference>
<evidence type="ECO:0000313" key="6">
    <source>
        <dbReference type="Proteomes" id="UP000521676"/>
    </source>
</evidence>